<name>A0A7J8FPZ8_MOLMO</name>
<dbReference type="Proteomes" id="UP000550707">
    <property type="component" value="Unassembled WGS sequence"/>
</dbReference>
<protein>
    <recommendedName>
        <fullName evidence="3">Cyclin-Y-like protein 2</fullName>
    </recommendedName>
</protein>
<dbReference type="InterPro" id="IPR006671">
    <property type="entry name" value="Cyclin_N"/>
</dbReference>
<evidence type="ECO:0000256" key="4">
    <source>
        <dbReference type="RuleBase" id="RU000383"/>
    </source>
</evidence>
<evidence type="ECO:0000256" key="5">
    <source>
        <dbReference type="SAM" id="MobiDB-lite"/>
    </source>
</evidence>
<reference evidence="7 8" key="1">
    <citation type="journal article" date="2020" name="Nature">
        <title>Six reference-quality genomes reveal evolution of bat adaptations.</title>
        <authorList>
            <person name="Jebb D."/>
            <person name="Huang Z."/>
            <person name="Pippel M."/>
            <person name="Hughes G.M."/>
            <person name="Lavrichenko K."/>
            <person name="Devanna P."/>
            <person name="Winkler S."/>
            <person name="Jermiin L.S."/>
            <person name="Skirmuntt E.C."/>
            <person name="Katzourakis A."/>
            <person name="Burkitt-Gray L."/>
            <person name="Ray D.A."/>
            <person name="Sullivan K.A.M."/>
            <person name="Roscito J.G."/>
            <person name="Kirilenko B.M."/>
            <person name="Davalos L.M."/>
            <person name="Corthals A.P."/>
            <person name="Power M.L."/>
            <person name="Jones G."/>
            <person name="Ransome R.D."/>
            <person name="Dechmann D.K.N."/>
            <person name="Locatelli A.G."/>
            <person name="Puechmaille S.J."/>
            <person name="Fedrigo O."/>
            <person name="Jarvis E.D."/>
            <person name="Hiller M."/>
            <person name="Vernes S.C."/>
            <person name="Myers E.W."/>
            <person name="Teeling E.C."/>
        </authorList>
    </citation>
    <scope>NUCLEOTIDE SEQUENCE [LARGE SCALE GENOMIC DNA]</scope>
    <source>
        <strain evidence="7">MMolMol1</strain>
        <tissue evidence="7">Muscle</tissue>
    </source>
</reference>
<dbReference type="InterPro" id="IPR012399">
    <property type="entry name" value="Cyclin_Y"/>
</dbReference>
<dbReference type="InterPro" id="IPR013763">
    <property type="entry name" value="Cyclin-like_dom"/>
</dbReference>
<sequence length="310" mass="35136">MGNTLTCCVKPSASPKLGRRSGPAEPDYESEVYEAAAGDAVAVAPSPAALEPAELDFGTGEGHHLQHISDREMPDELALESNPSDHPRASTIFLNKSQTDVREKRKNNYVNHCDLSDILPHKEQRETVPEEYFKHDPEHKFIYRFVRTLFSAAQLTAECAIVTLVYLERLLTYAEIDICPTNWKRIVLGAVLLASKVWDDQAVWNVDYCQILKDITVEDMNEMERHFLELLQFNINVPASVYAKYYFDLRSLADDNDLPFVYAPLSRERAQNLEAISRLCEDKDLCRAALRRSLSADNFIGIQRSKAILS</sequence>
<gene>
    <name evidence="7" type="ORF">HJG59_002388</name>
</gene>
<dbReference type="PANTHER" id="PTHR14248">
    <property type="entry name" value="CYCLIN Y, ISOFORM A"/>
    <property type="match status" value="1"/>
</dbReference>
<dbReference type="SMART" id="SM00385">
    <property type="entry name" value="CYCLIN"/>
    <property type="match status" value="1"/>
</dbReference>
<dbReference type="FunFam" id="1.10.472.10:FF:000123">
    <property type="entry name" value="Cyclin-Y-like protein 2"/>
    <property type="match status" value="1"/>
</dbReference>
<evidence type="ECO:0000313" key="7">
    <source>
        <dbReference type="EMBL" id="KAF6449814.1"/>
    </source>
</evidence>
<dbReference type="AlphaFoldDB" id="A0A7J8FPZ8"/>
<dbReference type="Pfam" id="PF00134">
    <property type="entry name" value="Cyclin_N"/>
    <property type="match status" value="1"/>
</dbReference>
<dbReference type="PIRSF" id="PIRSF028934">
    <property type="entry name" value="Cyclin_CG14939"/>
    <property type="match status" value="1"/>
</dbReference>
<accession>A0A7J8FPZ8</accession>
<evidence type="ECO:0000256" key="1">
    <source>
        <dbReference type="ARBA" id="ARBA00005463"/>
    </source>
</evidence>
<dbReference type="CDD" id="cd20540">
    <property type="entry name" value="CYCLIN_CCNY_like"/>
    <property type="match status" value="1"/>
</dbReference>
<keyword evidence="8" id="KW-1185">Reference proteome</keyword>
<organism evidence="7 8">
    <name type="scientific">Molossus molossus</name>
    <name type="common">Pallas' mastiff bat</name>
    <name type="synonym">Vespertilio molossus</name>
    <dbReference type="NCBI Taxonomy" id="27622"/>
    <lineage>
        <taxon>Eukaryota</taxon>
        <taxon>Metazoa</taxon>
        <taxon>Chordata</taxon>
        <taxon>Craniata</taxon>
        <taxon>Vertebrata</taxon>
        <taxon>Euteleostomi</taxon>
        <taxon>Mammalia</taxon>
        <taxon>Eutheria</taxon>
        <taxon>Laurasiatheria</taxon>
        <taxon>Chiroptera</taxon>
        <taxon>Yangochiroptera</taxon>
        <taxon>Molossidae</taxon>
        <taxon>Molossus</taxon>
    </lineage>
</organism>
<comment type="similarity">
    <text evidence="1">Belongs to the cyclin family. Cyclin Y subfamily.</text>
</comment>
<dbReference type="Gene3D" id="1.10.472.10">
    <property type="entry name" value="Cyclin-like"/>
    <property type="match status" value="1"/>
</dbReference>
<dbReference type="SUPFAM" id="SSF47954">
    <property type="entry name" value="Cyclin-like"/>
    <property type="match status" value="1"/>
</dbReference>
<dbReference type="GO" id="GO:0019901">
    <property type="term" value="F:protein kinase binding"/>
    <property type="evidence" value="ECO:0007669"/>
    <property type="project" value="InterPro"/>
</dbReference>
<dbReference type="EMBL" id="JACASF010000011">
    <property type="protein sequence ID" value="KAF6449814.1"/>
    <property type="molecule type" value="Genomic_DNA"/>
</dbReference>
<proteinExistence type="inferred from homology"/>
<evidence type="ECO:0000313" key="8">
    <source>
        <dbReference type="Proteomes" id="UP000550707"/>
    </source>
</evidence>
<keyword evidence="2 4" id="KW-0195">Cyclin</keyword>
<feature type="region of interest" description="Disordered" evidence="5">
    <location>
        <begin position="1"/>
        <end position="27"/>
    </location>
</feature>
<evidence type="ECO:0000259" key="6">
    <source>
        <dbReference type="SMART" id="SM00385"/>
    </source>
</evidence>
<dbReference type="InterPro" id="IPR036915">
    <property type="entry name" value="Cyclin-like_sf"/>
</dbReference>
<evidence type="ECO:0000256" key="2">
    <source>
        <dbReference type="ARBA" id="ARBA00023127"/>
    </source>
</evidence>
<feature type="domain" description="Cyclin-like" evidence="6">
    <location>
        <begin position="144"/>
        <end position="229"/>
    </location>
</feature>
<comment type="caution">
    <text evidence="7">The sequence shown here is derived from an EMBL/GenBank/DDBJ whole genome shotgun (WGS) entry which is preliminary data.</text>
</comment>
<evidence type="ECO:0000256" key="3">
    <source>
        <dbReference type="ARBA" id="ARBA00070704"/>
    </source>
</evidence>